<dbReference type="Proteomes" id="UP000053370">
    <property type="component" value="Unassembled WGS sequence"/>
</dbReference>
<keyword evidence="2" id="KW-1185">Reference proteome</keyword>
<evidence type="ECO:0000313" key="1">
    <source>
        <dbReference type="EMBL" id="GAP41054.1"/>
    </source>
</evidence>
<dbReference type="EMBL" id="DF968181">
    <property type="protein sequence ID" value="GAP41054.1"/>
    <property type="molecule type" value="Genomic_DNA"/>
</dbReference>
<gene>
    <name evidence="1" type="ORF">ATC1_131036</name>
</gene>
<proteinExistence type="predicted"/>
<dbReference type="STRING" id="1678840.ATC1_131036"/>
<protein>
    <submittedName>
        <fullName evidence="1">Uncharacterized protein</fullName>
    </submittedName>
</protein>
<dbReference type="AlphaFoldDB" id="A0A0S7BT79"/>
<reference evidence="1" key="1">
    <citation type="journal article" date="2015" name="Genome Announc.">
        <title>Draft Genome Sequence of Anaerolineae Strain TC1, a Novel Isolate from a Methanogenic Wastewater Treatment System.</title>
        <authorList>
            <person name="Matsuura N."/>
            <person name="Tourlousse D.M."/>
            <person name="Sun L."/>
            <person name="Toyonaga M."/>
            <person name="Kuroda K."/>
            <person name="Ohashi A."/>
            <person name="Cruz R."/>
            <person name="Yamaguchi T."/>
            <person name="Sekiguchi Y."/>
        </authorList>
    </citation>
    <scope>NUCLEOTIDE SEQUENCE [LARGE SCALE GENOMIC DNA]</scope>
    <source>
        <strain evidence="1">TC1</strain>
    </source>
</reference>
<accession>A0A0S7BT79</accession>
<evidence type="ECO:0000313" key="2">
    <source>
        <dbReference type="Proteomes" id="UP000053370"/>
    </source>
</evidence>
<dbReference type="RefSeq" id="WP_062281481.1">
    <property type="nucleotide sequence ID" value="NZ_DF968181.1"/>
</dbReference>
<sequence>MTKKIHKKVDLQYLFEADSTLQDELVVEQALYEKQPVWIQRFLDAESQKMIDAIRKNQKQVVFSLPDQVITDDAQGKLIPLPEGQREQEIGSMMNRLIRTDLRFILRQRLLELIESPQRSVSVAARLFRYSLTMTIVHVALPSGRNVKYQIPAGEEIPSNPIIEKGEKQSAITQESDAIVENGSMEENRGEYQRPFVPAALRFYLPQWVILDENGKLLVQSVSSAEDHISYMQSFLAMLHTAVSLAPYIISDPEYQRKRYGMLGQLINQGRALAMYETHEIIKIIKARAAASDLNRGLHLSLPYFDDQVLEMHTYDFEIIPAGRILFVPAFVVRATREESAKIAQDTRLSLSTRKYLLAELSILEKEFDTSRINTVTPNSNRKR</sequence>
<organism evidence="1">
    <name type="scientific">Flexilinea flocculi</name>
    <dbReference type="NCBI Taxonomy" id="1678840"/>
    <lineage>
        <taxon>Bacteria</taxon>
        <taxon>Bacillati</taxon>
        <taxon>Chloroflexota</taxon>
        <taxon>Anaerolineae</taxon>
        <taxon>Anaerolineales</taxon>
        <taxon>Anaerolineaceae</taxon>
        <taxon>Flexilinea</taxon>
    </lineage>
</organism>
<name>A0A0S7BT79_9CHLR</name>